<dbReference type="Pfam" id="PF04149">
    <property type="entry name" value="DUF397"/>
    <property type="match status" value="2"/>
</dbReference>
<keyword evidence="3" id="KW-1185">Reference proteome</keyword>
<dbReference type="InterPro" id="IPR007278">
    <property type="entry name" value="DUF397"/>
</dbReference>
<dbReference type="Proteomes" id="UP000656881">
    <property type="component" value="Unassembled WGS sequence"/>
</dbReference>
<evidence type="ECO:0000259" key="1">
    <source>
        <dbReference type="Pfam" id="PF04149"/>
    </source>
</evidence>
<accession>A0ABQ2MSI3</accession>
<evidence type="ECO:0000313" key="3">
    <source>
        <dbReference type="Proteomes" id="UP000656881"/>
    </source>
</evidence>
<proteinExistence type="predicted"/>
<evidence type="ECO:0000313" key="2">
    <source>
        <dbReference type="EMBL" id="GGO57007.1"/>
    </source>
</evidence>
<dbReference type="RefSeq" id="WP_189177156.1">
    <property type="nucleotide sequence ID" value="NZ_BMNG01000020.1"/>
</dbReference>
<feature type="domain" description="DUF397" evidence="1">
    <location>
        <begin position="20"/>
        <end position="37"/>
    </location>
</feature>
<protein>
    <submittedName>
        <fullName evidence="2">Toxin</fullName>
    </submittedName>
</protein>
<dbReference type="EMBL" id="BMNG01000020">
    <property type="protein sequence ID" value="GGO57007.1"/>
    <property type="molecule type" value="Genomic_DNA"/>
</dbReference>
<comment type="caution">
    <text evidence="2">The sequence shown here is derived from an EMBL/GenBank/DDBJ whole genome shotgun (WGS) entry which is preliminary data.</text>
</comment>
<reference evidence="3" key="1">
    <citation type="journal article" date="2019" name="Int. J. Syst. Evol. Microbiol.">
        <title>The Global Catalogue of Microorganisms (GCM) 10K type strain sequencing project: providing services to taxonomists for standard genome sequencing and annotation.</title>
        <authorList>
            <consortium name="The Broad Institute Genomics Platform"/>
            <consortium name="The Broad Institute Genome Sequencing Center for Infectious Disease"/>
            <person name="Wu L."/>
            <person name="Ma J."/>
        </authorList>
    </citation>
    <scope>NUCLEOTIDE SEQUENCE [LARGE SCALE GENOMIC DNA]</scope>
    <source>
        <strain evidence="3">CGMCC 4.7349</strain>
    </source>
</reference>
<organism evidence="2 3">
    <name type="scientific">Streptomyces lasiicapitis</name>
    <dbReference type="NCBI Taxonomy" id="1923961"/>
    <lineage>
        <taxon>Bacteria</taxon>
        <taxon>Bacillati</taxon>
        <taxon>Actinomycetota</taxon>
        <taxon>Actinomycetes</taxon>
        <taxon>Kitasatosporales</taxon>
        <taxon>Streptomycetaceae</taxon>
        <taxon>Streptomyces</taxon>
    </lineage>
</organism>
<feature type="domain" description="DUF397" evidence="1">
    <location>
        <begin position="40"/>
        <end position="92"/>
    </location>
</feature>
<sequence>MHSNRERQPISIPDGSVLTAWRKSSYSGASSGECLEVNDAWRKSTYSGADSGSCLEVNDAHREVSVPVRDSKNPHGPAVLFGAPAWNAFLAYLSR</sequence>
<gene>
    <name evidence="2" type="ORF">GCM10012286_72820</name>
</gene>
<name>A0ABQ2MSI3_9ACTN</name>